<proteinExistence type="predicted"/>
<sequence>MLLSNTEIVDLLIPIDEDLPCGIYLKSDKIAFRPLRNKFNLAKTSLRKLSQNPSVEDKEQLMEENKHLWKALAESLMHSFRHVSRDIEFIAWFITAQVILDNSFESVANSLTWLADLIESRWDTLNPVLPIEKLQGGTEAEHLAEQASFKCKSFFQLAGDSEESNLLYGPLLLKPLVGEFTFFDYKSAQRKGEVNLLKERALGEVSREESIIITRLINVERCLKEIERLNITVSDKAKMCGVKPTNFSVLKNIFTQFNYALEQVSGLTAPSNHIEEQTTIHPQDKHHAEMESDEITDIPPAFTMSNLKQIAKKNVHNREQALNLLGDVAEYFRESEPHSPVSFLLQKAISWGNKPFPELLEELFDGQDSDVRSQIFNLVGVKRPD</sequence>
<dbReference type="Pfam" id="PF06812">
    <property type="entry name" value="ImpA_N"/>
    <property type="match status" value="1"/>
</dbReference>
<dbReference type="RefSeq" id="WP_144045743.1">
    <property type="nucleotide sequence ID" value="NZ_CP041614.1"/>
</dbReference>
<evidence type="ECO:0000313" key="3">
    <source>
        <dbReference type="Proteomes" id="UP000315947"/>
    </source>
</evidence>
<dbReference type="Proteomes" id="UP000315947">
    <property type="component" value="Chromosome"/>
</dbReference>
<reference evidence="2 3" key="1">
    <citation type="submission" date="2019-07" db="EMBL/GenBank/DDBJ databases">
        <title>Shewanella sp. YLB-06 whole genomic sequence.</title>
        <authorList>
            <person name="Yu L."/>
        </authorList>
    </citation>
    <scope>NUCLEOTIDE SEQUENCE [LARGE SCALE GENOMIC DNA]</scope>
    <source>
        <strain evidence="2 3">YLB-06</strain>
    </source>
</reference>
<dbReference type="PANTHER" id="PTHR37951:SF1">
    <property type="entry name" value="TYPE VI SECRETION SYSTEM COMPONENT TSSA1"/>
    <property type="match status" value="1"/>
</dbReference>
<accession>A0ABX5WWB0</accession>
<name>A0ABX5WWB0_9GAMM</name>
<dbReference type="InterPro" id="IPR017740">
    <property type="entry name" value="TssA-like"/>
</dbReference>
<protein>
    <submittedName>
        <fullName evidence="2">Type VI secretion protein</fullName>
    </submittedName>
</protein>
<evidence type="ECO:0000313" key="2">
    <source>
        <dbReference type="EMBL" id="QDO83364.1"/>
    </source>
</evidence>
<evidence type="ECO:0000259" key="1">
    <source>
        <dbReference type="Pfam" id="PF06812"/>
    </source>
</evidence>
<gene>
    <name evidence="2" type="ORF">FM037_09150</name>
</gene>
<dbReference type="PANTHER" id="PTHR37951">
    <property type="entry name" value="CYTOPLASMIC PROTEIN-RELATED"/>
    <property type="match status" value="1"/>
</dbReference>
<dbReference type="InterPro" id="IPR010657">
    <property type="entry name" value="ImpA_N"/>
</dbReference>
<organism evidence="2 3">
    <name type="scientific">Shewanella psychropiezotolerans</name>
    <dbReference type="NCBI Taxonomy" id="2593655"/>
    <lineage>
        <taxon>Bacteria</taxon>
        <taxon>Pseudomonadati</taxon>
        <taxon>Pseudomonadota</taxon>
        <taxon>Gammaproteobacteria</taxon>
        <taxon>Alteromonadales</taxon>
        <taxon>Shewanellaceae</taxon>
        <taxon>Shewanella</taxon>
    </lineage>
</organism>
<keyword evidence="3" id="KW-1185">Reference proteome</keyword>
<feature type="domain" description="ImpA N-terminal" evidence="1">
    <location>
        <begin position="14"/>
        <end position="129"/>
    </location>
</feature>
<dbReference type="EMBL" id="CP041614">
    <property type="protein sequence ID" value="QDO83364.1"/>
    <property type="molecule type" value="Genomic_DNA"/>
</dbReference>